<evidence type="ECO:0000256" key="10">
    <source>
        <dbReference type="SAM" id="MobiDB-lite"/>
    </source>
</evidence>
<dbReference type="InParanoid" id="A0A1J7JV10"/>
<organism evidence="11 12">
    <name type="scientific">Coniochaeta ligniaria NRRL 30616</name>
    <dbReference type="NCBI Taxonomy" id="1408157"/>
    <lineage>
        <taxon>Eukaryota</taxon>
        <taxon>Fungi</taxon>
        <taxon>Dikarya</taxon>
        <taxon>Ascomycota</taxon>
        <taxon>Pezizomycotina</taxon>
        <taxon>Sordariomycetes</taxon>
        <taxon>Sordariomycetidae</taxon>
        <taxon>Coniochaetales</taxon>
        <taxon>Coniochaetaceae</taxon>
        <taxon>Coniochaeta</taxon>
    </lineage>
</organism>
<dbReference type="AlphaFoldDB" id="A0A1J7JV10"/>
<keyword evidence="4" id="KW-0132">Cell division</keyword>
<keyword evidence="12" id="KW-1185">Reference proteome</keyword>
<dbReference type="PANTHER" id="PTHR15459:SF3">
    <property type="entry name" value="POLYAMINE-MODULATED FACTOR 1"/>
    <property type="match status" value="1"/>
</dbReference>
<evidence type="ECO:0000256" key="5">
    <source>
        <dbReference type="ARBA" id="ARBA00022776"/>
    </source>
</evidence>
<keyword evidence="3" id="KW-0158">Chromosome</keyword>
<evidence type="ECO:0000256" key="4">
    <source>
        <dbReference type="ARBA" id="ARBA00022618"/>
    </source>
</evidence>
<accession>A0A1J7JV10</accession>
<dbReference type="OrthoDB" id="18453at2759"/>
<keyword evidence="9" id="KW-0137">Centromere</keyword>
<dbReference type="FunCoup" id="A0A1J7JV10">
    <property type="interactions" value="33"/>
</dbReference>
<dbReference type="Proteomes" id="UP000182658">
    <property type="component" value="Unassembled WGS sequence"/>
</dbReference>
<reference evidence="11 12" key="1">
    <citation type="submission" date="2016-10" db="EMBL/GenBank/DDBJ databases">
        <title>Draft genome sequence of Coniochaeta ligniaria NRRL30616, a lignocellulolytic fungus for bioabatement of inhibitors in plant biomass hydrolysates.</title>
        <authorList>
            <consortium name="DOE Joint Genome Institute"/>
            <person name="Jimenez D.J."/>
            <person name="Hector R.E."/>
            <person name="Riley R."/>
            <person name="Sun H."/>
            <person name="Grigoriev I.V."/>
            <person name="Van Elsas J.D."/>
            <person name="Nichols N.N."/>
        </authorList>
    </citation>
    <scope>NUCLEOTIDE SEQUENCE [LARGE SCALE GENOMIC DNA]</scope>
    <source>
        <strain evidence="11 12">NRRL 30616</strain>
    </source>
</reference>
<evidence type="ECO:0000313" key="11">
    <source>
        <dbReference type="EMBL" id="OIW33228.1"/>
    </source>
</evidence>
<dbReference type="Pfam" id="PF03980">
    <property type="entry name" value="Nnf1"/>
    <property type="match status" value="1"/>
</dbReference>
<dbReference type="GO" id="GO:0005634">
    <property type="term" value="C:nucleus"/>
    <property type="evidence" value="ECO:0007669"/>
    <property type="project" value="UniProtKB-SubCell"/>
</dbReference>
<evidence type="ECO:0000256" key="7">
    <source>
        <dbReference type="ARBA" id="ARBA00023242"/>
    </source>
</evidence>
<dbReference type="InterPro" id="IPR007128">
    <property type="entry name" value="PMF1/Nnf1"/>
</dbReference>
<sequence>MATDTPSQPSDPPLPPSTTTTSTTTPSAPASPPLPLPPIALAPGPRASRLQEVFADRLKHTLAKLSYPNIASCYPTIAAKQPSTLKSIQAQMVAILEARAAREFETVMRDRDVVRKLNELEDLVAVAGQRRGEGEMDGRGAPTPPHLLPPEQILAAHLAPHLAGQQSQLNARLQTMQSHNVALFEEIRAQREEAARLLAAVDKVLADVDGANALLDEVVGELATETREVEVEMAGT</sequence>
<gene>
    <name evidence="11" type="ORF">CONLIGDRAFT_628110</name>
</gene>
<feature type="compositionally biased region" description="Low complexity" evidence="10">
    <location>
        <begin position="17"/>
        <end position="28"/>
    </location>
</feature>
<dbReference type="PANTHER" id="PTHR15459">
    <property type="entry name" value="POLYAMINE-MODULATED FACTOR 1"/>
    <property type="match status" value="1"/>
</dbReference>
<dbReference type="STRING" id="1408157.A0A1J7JV10"/>
<feature type="region of interest" description="Disordered" evidence="10">
    <location>
        <begin position="1"/>
        <end position="43"/>
    </location>
</feature>
<dbReference type="EMBL" id="KV875094">
    <property type="protein sequence ID" value="OIW33228.1"/>
    <property type="molecule type" value="Genomic_DNA"/>
</dbReference>
<evidence type="ECO:0000256" key="3">
    <source>
        <dbReference type="ARBA" id="ARBA00022454"/>
    </source>
</evidence>
<name>A0A1J7JV10_9PEZI</name>
<evidence type="ECO:0000313" key="12">
    <source>
        <dbReference type="Proteomes" id="UP000182658"/>
    </source>
</evidence>
<evidence type="ECO:0000256" key="9">
    <source>
        <dbReference type="ARBA" id="ARBA00023328"/>
    </source>
</evidence>
<evidence type="ECO:0000256" key="6">
    <source>
        <dbReference type="ARBA" id="ARBA00022838"/>
    </source>
</evidence>
<keyword evidence="6" id="KW-0995">Kinetochore</keyword>
<feature type="compositionally biased region" description="Pro residues" evidence="10">
    <location>
        <begin position="29"/>
        <end position="40"/>
    </location>
</feature>
<proteinExistence type="predicted"/>
<protein>
    <submittedName>
        <fullName evidence="11">Nnf1-domain-containing protein</fullName>
    </submittedName>
</protein>
<keyword evidence="7" id="KW-0539">Nucleus</keyword>
<keyword evidence="5" id="KW-0498">Mitosis</keyword>
<dbReference type="GO" id="GO:0007059">
    <property type="term" value="P:chromosome segregation"/>
    <property type="evidence" value="ECO:0007669"/>
    <property type="project" value="TreeGrafter"/>
</dbReference>
<dbReference type="GO" id="GO:0051301">
    <property type="term" value="P:cell division"/>
    <property type="evidence" value="ECO:0007669"/>
    <property type="project" value="UniProtKB-KW"/>
</dbReference>
<dbReference type="GO" id="GO:0000444">
    <property type="term" value="C:MIS12/MIND type complex"/>
    <property type="evidence" value="ECO:0007669"/>
    <property type="project" value="InterPro"/>
</dbReference>
<evidence type="ECO:0000256" key="1">
    <source>
        <dbReference type="ARBA" id="ARBA00004123"/>
    </source>
</evidence>
<keyword evidence="8" id="KW-0131">Cell cycle</keyword>
<comment type="subcellular location">
    <subcellularLocation>
        <location evidence="2">Chromosome</location>
        <location evidence="2">Centromere</location>
        <location evidence="2">Kinetochore</location>
    </subcellularLocation>
    <subcellularLocation>
        <location evidence="1">Nucleus</location>
    </subcellularLocation>
</comment>
<evidence type="ECO:0000256" key="2">
    <source>
        <dbReference type="ARBA" id="ARBA00004629"/>
    </source>
</evidence>
<evidence type="ECO:0000256" key="8">
    <source>
        <dbReference type="ARBA" id="ARBA00023306"/>
    </source>
</evidence>